<dbReference type="AlphaFoldDB" id="A0A090DSL2"/>
<evidence type="ECO:0000259" key="1">
    <source>
        <dbReference type="Pfam" id="PF01965"/>
    </source>
</evidence>
<name>A0A090DSL2_MESPL</name>
<feature type="domain" description="DJ-1/PfpI" evidence="1">
    <location>
        <begin position="6"/>
        <end position="177"/>
    </location>
</feature>
<dbReference type="EMBL" id="CCNB01000003">
    <property type="protein sequence ID" value="CDX19733.1"/>
    <property type="molecule type" value="Genomic_DNA"/>
</dbReference>
<evidence type="ECO:0000313" key="2">
    <source>
        <dbReference type="EMBL" id="CDX19733.1"/>
    </source>
</evidence>
<gene>
    <name evidence="2" type="primary">inhA</name>
    <name evidence="2" type="ORF">MPLDJ20_110267</name>
</gene>
<dbReference type="CDD" id="cd03139">
    <property type="entry name" value="GATase1_PfpI_2"/>
    <property type="match status" value="1"/>
</dbReference>
<keyword evidence="2" id="KW-0456">Lyase</keyword>
<dbReference type="PANTHER" id="PTHR43130">
    <property type="entry name" value="ARAC-FAMILY TRANSCRIPTIONAL REGULATOR"/>
    <property type="match status" value="1"/>
</dbReference>
<evidence type="ECO:0000313" key="3">
    <source>
        <dbReference type="Proteomes" id="UP000046373"/>
    </source>
</evidence>
<dbReference type="Gene3D" id="3.40.50.880">
    <property type="match status" value="1"/>
</dbReference>
<dbReference type="Proteomes" id="UP000046373">
    <property type="component" value="Unassembled WGS sequence"/>
</dbReference>
<sequence length="240" mass="25018">MSEFNVGFVVFPGITQLDFTGPFEVLSRLATPPSMSEPSRFANAQSYVAAKTMAPVESDRGLLLMPNCTFEDCPPLDLICVPGGAGIVEALADAETLGFISRQAAGARYVTSVCIGAFLLGAVGLLRGKRATTHWAHTSLLPLVGATYEKARIVRDGNVFTSAGVSAGLDFAFAIIAELAGVDVAKAIQLSIEYDPEPPFDAGHPDKASKAATALMTQRNAAARTGIEQALGGRLASSAN</sequence>
<dbReference type="GeneID" id="31887908"/>
<dbReference type="InterPro" id="IPR002818">
    <property type="entry name" value="DJ-1/PfpI"/>
</dbReference>
<organism evidence="2 3">
    <name type="scientific">Mesorhizobium plurifarium</name>
    <dbReference type="NCBI Taxonomy" id="69974"/>
    <lineage>
        <taxon>Bacteria</taxon>
        <taxon>Pseudomonadati</taxon>
        <taxon>Pseudomonadota</taxon>
        <taxon>Alphaproteobacteria</taxon>
        <taxon>Hyphomicrobiales</taxon>
        <taxon>Phyllobacteriaceae</taxon>
        <taxon>Mesorhizobium</taxon>
    </lineage>
</organism>
<dbReference type="EC" id="4.2.1.103" evidence="2"/>
<dbReference type="InterPro" id="IPR029062">
    <property type="entry name" value="Class_I_gatase-like"/>
</dbReference>
<dbReference type="Pfam" id="PF01965">
    <property type="entry name" value="DJ-1_PfpI"/>
    <property type="match status" value="1"/>
</dbReference>
<reference evidence="2 3" key="1">
    <citation type="submission" date="2014-08" db="EMBL/GenBank/DDBJ databases">
        <authorList>
            <person name="Moulin Lionel"/>
        </authorList>
    </citation>
    <scope>NUCLEOTIDE SEQUENCE [LARGE SCALE GENOMIC DNA]</scope>
</reference>
<proteinExistence type="predicted"/>
<dbReference type="PANTHER" id="PTHR43130:SF2">
    <property type="entry name" value="DJ-1_PFPI DOMAIN-CONTAINING PROTEIN"/>
    <property type="match status" value="1"/>
</dbReference>
<dbReference type="GO" id="GO:0050549">
    <property type="term" value="F:cyclohexyl-isocyanide hydratase activity"/>
    <property type="evidence" value="ECO:0007669"/>
    <property type="project" value="UniProtKB-EC"/>
</dbReference>
<dbReference type="GO" id="GO:0006355">
    <property type="term" value="P:regulation of DNA-templated transcription"/>
    <property type="evidence" value="ECO:0007669"/>
    <property type="project" value="TreeGrafter"/>
</dbReference>
<dbReference type="InterPro" id="IPR052158">
    <property type="entry name" value="INH-QAR"/>
</dbReference>
<dbReference type="SUPFAM" id="SSF52317">
    <property type="entry name" value="Class I glutamine amidotransferase-like"/>
    <property type="match status" value="1"/>
</dbReference>
<accession>A0A090DSL2</accession>
<protein>
    <submittedName>
        <fullName evidence="2">Isonitrile hydratase</fullName>
        <ecNumber evidence="2">4.2.1.103</ecNumber>
    </submittedName>
</protein>